<proteinExistence type="predicted"/>
<dbReference type="Proteomes" id="UP000243217">
    <property type="component" value="Unassembled WGS sequence"/>
</dbReference>
<dbReference type="PANTHER" id="PTHR22763:SF162">
    <property type="entry name" value="TRANSMEMBRANE E3 UBIQUITIN-PROTEIN LIGASE 1"/>
    <property type="match status" value="1"/>
</dbReference>
<dbReference type="SMART" id="SM00184">
    <property type="entry name" value="RING"/>
    <property type="match status" value="1"/>
</dbReference>
<dbReference type="GO" id="GO:0008270">
    <property type="term" value="F:zinc ion binding"/>
    <property type="evidence" value="ECO:0007669"/>
    <property type="project" value="UniProtKB-KW"/>
</dbReference>
<feature type="domain" description="RING-type" evidence="5">
    <location>
        <begin position="197"/>
        <end position="240"/>
    </location>
</feature>
<dbReference type="SUPFAM" id="SSF64268">
    <property type="entry name" value="PX domain"/>
    <property type="match status" value="1"/>
</dbReference>
<evidence type="ECO:0000313" key="6">
    <source>
        <dbReference type="EMBL" id="OQS06583.1"/>
    </source>
</evidence>
<evidence type="ECO:0000313" key="7">
    <source>
        <dbReference type="Proteomes" id="UP000243217"/>
    </source>
</evidence>
<dbReference type="Gene3D" id="3.30.1520.10">
    <property type="entry name" value="Phox-like domain"/>
    <property type="match status" value="1"/>
</dbReference>
<accession>A0A1W0A8G1</accession>
<keyword evidence="1" id="KW-0479">Metal-binding</keyword>
<dbReference type="GO" id="GO:0043161">
    <property type="term" value="P:proteasome-mediated ubiquitin-dependent protein catabolic process"/>
    <property type="evidence" value="ECO:0007669"/>
    <property type="project" value="TreeGrafter"/>
</dbReference>
<dbReference type="InterPro" id="IPR011016">
    <property type="entry name" value="Znf_RING-CH"/>
</dbReference>
<dbReference type="SUPFAM" id="SSF57850">
    <property type="entry name" value="RING/U-box"/>
    <property type="match status" value="1"/>
</dbReference>
<dbReference type="OrthoDB" id="62012at2759"/>
<comment type="caution">
    <text evidence="6">The sequence shown here is derived from an EMBL/GenBank/DDBJ whole genome shotgun (WGS) entry which is preliminary data.</text>
</comment>
<sequence>MTLGKDSFNTVEPSFSVPVNSASTENKRFNACVDVHTATSIVSQVGNAPFTLYTFTVACKLTNTWWILQKRYSQVYKLRKTLCTSWFECKLTSGMKSLTILLDHAHKIHFPRRHLSLDDKKIVHERKEGLGDYIAYVVWLRHACQLLVNANRNDQCHAKAHEIVSLTTKFMEQPAAVEEEEEISNSTDQRKPTEDECAICMSNYDPADNDTILELTCGHSFHESCLVKWLDNKQTCPLCRNEALGGFIAAIN</sequence>
<dbReference type="CDD" id="cd06093">
    <property type="entry name" value="PX_domain"/>
    <property type="match status" value="1"/>
</dbReference>
<evidence type="ECO:0000256" key="4">
    <source>
        <dbReference type="PROSITE-ProRule" id="PRU00175"/>
    </source>
</evidence>
<dbReference type="GO" id="GO:0061630">
    <property type="term" value="F:ubiquitin protein ligase activity"/>
    <property type="evidence" value="ECO:0007669"/>
    <property type="project" value="TreeGrafter"/>
</dbReference>
<name>A0A1W0A8G1_9STRA</name>
<dbReference type="AlphaFoldDB" id="A0A1W0A8G1"/>
<evidence type="ECO:0000259" key="5">
    <source>
        <dbReference type="PROSITE" id="PS50089"/>
    </source>
</evidence>
<dbReference type="InterPro" id="IPR001841">
    <property type="entry name" value="Znf_RING"/>
</dbReference>
<evidence type="ECO:0000256" key="2">
    <source>
        <dbReference type="ARBA" id="ARBA00022771"/>
    </source>
</evidence>
<keyword evidence="3" id="KW-0862">Zinc</keyword>
<evidence type="ECO:0000256" key="3">
    <source>
        <dbReference type="ARBA" id="ARBA00022833"/>
    </source>
</evidence>
<dbReference type="SMART" id="SM00744">
    <property type="entry name" value="RINGv"/>
    <property type="match status" value="1"/>
</dbReference>
<organism evidence="6 7">
    <name type="scientific">Thraustotheca clavata</name>
    <dbReference type="NCBI Taxonomy" id="74557"/>
    <lineage>
        <taxon>Eukaryota</taxon>
        <taxon>Sar</taxon>
        <taxon>Stramenopiles</taxon>
        <taxon>Oomycota</taxon>
        <taxon>Saprolegniomycetes</taxon>
        <taxon>Saprolegniales</taxon>
        <taxon>Achlyaceae</taxon>
        <taxon>Thraustotheca</taxon>
    </lineage>
</organism>
<dbReference type="PANTHER" id="PTHR22763">
    <property type="entry name" value="RING ZINC FINGER PROTEIN"/>
    <property type="match status" value="1"/>
</dbReference>
<dbReference type="Pfam" id="PF13639">
    <property type="entry name" value="zf-RING_2"/>
    <property type="match status" value="1"/>
</dbReference>
<keyword evidence="2 4" id="KW-0863">Zinc-finger</keyword>
<reference evidence="6 7" key="1">
    <citation type="journal article" date="2014" name="Genome Biol. Evol.">
        <title>The secreted proteins of Achlya hypogyna and Thraustotheca clavata identify the ancestral oomycete secretome and reveal gene acquisitions by horizontal gene transfer.</title>
        <authorList>
            <person name="Misner I."/>
            <person name="Blouin N."/>
            <person name="Leonard G."/>
            <person name="Richards T.A."/>
            <person name="Lane C.E."/>
        </authorList>
    </citation>
    <scope>NUCLEOTIDE SEQUENCE [LARGE SCALE GENOMIC DNA]</scope>
    <source>
        <strain evidence="6 7">ATCC 34112</strain>
    </source>
</reference>
<dbReference type="STRING" id="74557.A0A1W0A8G1"/>
<protein>
    <recommendedName>
        <fullName evidence="5">RING-type domain-containing protein</fullName>
    </recommendedName>
</protein>
<dbReference type="GO" id="GO:0035091">
    <property type="term" value="F:phosphatidylinositol binding"/>
    <property type="evidence" value="ECO:0007669"/>
    <property type="project" value="InterPro"/>
</dbReference>
<dbReference type="InterPro" id="IPR036871">
    <property type="entry name" value="PX_dom_sf"/>
</dbReference>
<keyword evidence="7" id="KW-1185">Reference proteome</keyword>
<dbReference type="SMART" id="SM01197">
    <property type="entry name" value="FANCL_C"/>
    <property type="match status" value="1"/>
</dbReference>
<gene>
    <name evidence="6" type="ORF">THRCLA_20344</name>
</gene>
<evidence type="ECO:0000256" key="1">
    <source>
        <dbReference type="ARBA" id="ARBA00022723"/>
    </source>
</evidence>
<dbReference type="InterPro" id="IPR013083">
    <property type="entry name" value="Znf_RING/FYVE/PHD"/>
</dbReference>
<dbReference type="InterPro" id="IPR050731">
    <property type="entry name" value="HRD1_E3_ubiq-ligases"/>
</dbReference>
<dbReference type="Gene3D" id="3.30.40.10">
    <property type="entry name" value="Zinc/RING finger domain, C3HC4 (zinc finger)"/>
    <property type="match status" value="1"/>
</dbReference>
<dbReference type="PROSITE" id="PS50089">
    <property type="entry name" value="ZF_RING_2"/>
    <property type="match status" value="1"/>
</dbReference>
<dbReference type="GO" id="GO:0012505">
    <property type="term" value="C:endomembrane system"/>
    <property type="evidence" value="ECO:0007669"/>
    <property type="project" value="TreeGrafter"/>
</dbReference>
<dbReference type="EMBL" id="JNBS01000327">
    <property type="protein sequence ID" value="OQS06583.1"/>
    <property type="molecule type" value="Genomic_DNA"/>
</dbReference>